<name>A0A2A2KDQ0_9BILA</name>
<proteinExistence type="predicted"/>
<feature type="region of interest" description="Disordered" evidence="4">
    <location>
        <begin position="91"/>
        <end position="116"/>
    </location>
</feature>
<organism evidence="7 8">
    <name type="scientific">Diploscapter pachys</name>
    <dbReference type="NCBI Taxonomy" id="2018661"/>
    <lineage>
        <taxon>Eukaryota</taxon>
        <taxon>Metazoa</taxon>
        <taxon>Ecdysozoa</taxon>
        <taxon>Nematoda</taxon>
        <taxon>Chromadorea</taxon>
        <taxon>Rhabditida</taxon>
        <taxon>Rhabditina</taxon>
        <taxon>Rhabditomorpha</taxon>
        <taxon>Rhabditoidea</taxon>
        <taxon>Rhabditidae</taxon>
        <taxon>Diploscapter</taxon>
    </lineage>
</organism>
<evidence type="ECO:0000313" key="8">
    <source>
        <dbReference type="Proteomes" id="UP000218231"/>
    </source>
</evidence>
<dbReference type="OrthoDB" id="5876423at2759"/>
<dbReference type="EMBL" id="LIAE01008856">
    <property type="protein sequence ID" value="PAV72050.1"/>
    <property type="molecule type" value="Genomic_DNA"/>
</dbReference>
<keyword evidence="5" id="KW-0812">Transmembrane</keyword>
<evidence type="ECO:0000313" key="7">
    <source>
        <dbReference type="EMBL" id="PAV72050.1"/>
    </source>
</evidence>
<protein>
    <recommendedName>
        <fullName evidence="6">Nematode cuticle collagen N-terminal domain-containing protein</fullName>
    </recommendedName>
</protein>
<reference evidence="7 8" key="1">
    <citation type="journal article" date="2017" name="Curr. Biol.">
        <title>Genome architecture and evolution of a unichromosomal asexual nematode.</title>
        <authorList>
            <person name="Fradin H."/>
            <person name="Zegar C."/>
            <person name="Gutwein M."/>
            <person name="Lucas J."/>
            <person name="Kovtun M."/>
            <person name="Corcoran D."/>
            <person name="Baugh L.R."/>
            <person name="Kiontke K."/>
            <person name="Gunsalus K."/>
            <person name="Fitch D.H."/>
            <person name="Piano F."/>
        </authorList>
    </citation>
    <scope>NUCLEOTIDE SEQUENCE [LARGE SCALE GENOMIC DNA]</scope>
    <source>
        <strain evidence="7">PF1309</strain>
    </source>
</reference>
<keyword evidence="3" id="KW-1015">Disulfide bond</keyword>
<feature type="transmembrane region" description="Helical" evidence="5">
    <location>
        <begin position="12"/>
        <end position="38"/>
    </location>
</feature>
<dbReference type="AlphaFoldDB" id="A0A2A2KDQ0"/>
<evidence type="ECO:0000256" key="3">
    <source>
        <dbReference type="ARBA" id="ARBA00023157"/>
    </source>
</evidence>
<dbReference type="STRING" id="2018661.A0A2A2KDQ0"/>
<feature type="compositionally biased region" description="Low complexity" evidence="4">
    <location>
        <begin position="91"/>
        <end position="100"/>
    </location>
</feature>
<comment type="caution">
    <text evidence="7">The sequence shown here is derived from an EMBL/GenBank/DDBJ whole genome shotgun (WGS) entry which is preliminary data.</text>
</comment>
<keyword evidence="2" id="KW-0677">Repeat</keyword>
<dbReference type="Pfam" id="PF01484">
    <property type="entry name" value="Col_cuticle_N"/>
    <property type="match status" value="1"/>
</dbReference>
<accession>A0A2A2KDQ0</accession>
<evidence type="ECO:0000256" key="5">
    <source>
        <dbReference type="SAM" id="Phobius"/>
    </source>
</evidence>
<feature type="domain" description="Nematode cuticle collagen N-terminal" evidence="6">
    <location>
        <begin position="14"/>
        <end position="66"/>
    </location>
</feature>
<evidence type="ECO:0000256" key="4">
    <source>
        <dbReference type="SAM" id="MobiDB-lite"/>
    </source>
</evidence>
<keyword evidence="5" id="KW-0472">Membrane</keyword>
<dbReference type="SMART" id="SM01088">
    <property type="entry name" value="Col_cuticle_N"/>
    <property type="match status" value="1"/>
</dbReference>
<sequence length="236" mass="25891">MMDEIDMRIRAYRIVLSTAVVFSVISIVSIFVTLPMVYNFVHNVKRQVHGDVNFCKGSARDIWSEVHSLKDVNPVHNRTIRDAYNQGGGSAFSHGGSSQSYNAGGGSHGSSGGGCSGCCRPGSPRKRRLPSMHPADATTMQTLPTWTSMVPQEMELDQEAQAPRALQAHQDLKINKQVNPVNLSRETLHSQVLCVIPQVNLEAAREEALVQRDPLGICPKYCAIDGGVFFEDGTRR</sequence>
<dbReference type="Proteomes" id="UP000218231">
    <property type="component" value="Unassembled WGS sequence"/>
</dbReference>
<dbReference type="InterPro" id="IPR002486">
    <property type="entry name" value="Col_cuticle_N"/>
</dbReference>
<dbReference type="GO" id="GO:0042302">
    <property type="term" value="F:structural constituent of cuticle"/>
    <property type="evidence" value="ECO:0007669"/>
    <property type="project" value="InterPro"/>
</dbReference>
<keyword evidence="8" id="KW-1185">Reference proteome</keyword>
<comment type="subunit">
    <text evidence="1">Collagen polypeptide chains are complexed within the cuticle by disulfide bonds and other types of covalent cross-links.</text>
</comment>
<gene>
    <name evidence="7" type="ORF">WR25_10026</name>
</gene>
<keyword evidence="5" id="KW-1133">Transmembrane helix</keyword>
<evidence type="ECO:0000256" key="2">
    <source>
        <dbReference type="ARBA" id="ARBA00022737"/>
    </source>
</evidence>
<evidence type="ECO:0000256" key="1">
    <source>
        <dbReference type="ARBA" id="ARBA00011518"/>
    </source>
</evidence>
<feature type="compositionally biased region" description="Gly residues" evidence="4">
    <location>
        <begin position="103"/>
        <end position="115"/>
    </location>
</feature>
<evidence type="ECO:0000259" key="6">
    <source>
        <dbReference type="SMART" id="SM01088"/>
    </source>
</evidence>